<comment type="subcellular location">
    <subcellularLocation>
        <location evidence="4">Cell membrane</location>
        <topology evidence="4">Multi-pass membrane protein</topology>
    </subcellularLocation>
    <subcellularLocation>
        <location evidence="3">Cytoplasm</location>
    </subcellularLocation>
</comment>
<keyword evidence="12" id="KW-0479">Metal-binding</keyword>
<evidence type="ECO:0000256" key="7">
    <source>
        <dbReference type="ARBA" id="ARBA00022475"/>
    </source>
</evidence>
<dbReference type="PANTHER" id="PTHR24421">
    <property type="entry name" value="NITRATE/NITRITE SENSOR PROTEIN NARX-RELATED"/>
    <property type="match status" value="1"/>
</dbReference>
<evidence type="ECO:0000256" key="19">
    <source>
        <dbReference type="ARBA" id="ARBA00024827"/>
    </source>
</evidence>
<evidence type="ECO:0000256" key="3">
    <source>
        <dbReference type="ARBA" id="ARBA00004496"/>
    </source>
</evidence>
<dbReference type="InterPro" id="IPR003594">
    <property type="entry name" value="HATPase_dom"/>
</dbReference>
<sequence>MELGRQNGDPGWSERRRLARWLHDELGNTLAVALHRIELGEGDLSRAAPHLAVARKALGEAARENQILIGALHRSSHTPPVREALQHWLADMEPQALVTIKVTGDETLAPELCRRELFLVLREALRNCLTHAGAERIEVTVRTTRRWLYARVQDDGVGFVAERDVGETSGGHGLQGMEGRIEDLGGRLRIGSNPGEGTYVEIHLPLSVRI</sequence>
<dbReference type="Pfam" id="PF07730">
    <property type="entry name" value="HisKA_3"/>
    <property type="match status" value="1"/>
</dbReference>
<keyword evidence="17" id="KW-0411">Iron-sulfur</keyword>
<evidence type="ECO:0000256" key="10">
    <source>
        <dbReference type="ARBA" id="ARBA00022679"/>
    </source>
</evidence>
<dbReference type="SMART" id="SM00387">
    <property type="entry name" value="HATPase_c"/>
    <property type="match status" value="1"/>
</dbReference>
<dbReference type="GO" id="GO:0005524">
    <property type="term" value="F:ATP binding"/>
    <property type="evidence" value="ECO:0007669"/>
    <property type="project" value="UniProtKB-KW"/>
</dbReference>
<evidence type="ECO:0000256" key="16">
    <source>
        <dbReference type="ARBA" id="ARBA00023012"/>
    </source>
</evidence>
<dbReference type="Pfam" id="PF02518">
    <property type="entry name" value="HATPase_c"/>
    <property type="match status" value="1"/>
</dbReference>
<keyword evidence="8" id="KW-0004">4Fe-4S</keyword>
<dbReference type="PANTHER" id="PTHR24421:SF37">
    <property type="entry name" value="SENSOR HISTIDINE KINASE NARS"/>
    <property type="match status" value="1"/>
</dbReference>
<dbReference type="InterPro" id="IPR011712">
    <property type="entry name" value="Sig_transdc_His_kin_sub3_dim/P"/>
</dbReference>
<keyword evidence="22" id="KW-0067">ATP-binding</keyword>
<dbReference type="InterPro" id="IPR050482">
    <property type="entry name" value="Sensor_HK_TwoCompSys"/>
</dbReference>
<keyword evidence="11" id="KW-0812">Transmembrane</keyword>
<dbReference type="InterPro" id="IPR036890">
    <property type="entry name" value="HATPase_C_sf"/>
</dbReference>
<keyword evidence="10" id="KW-0808">Transferase</keyword>
<evidence type="ECO:0000256" key="6">
    <source>
        <dbReference type="ARBA" id="ARBA00017322"/>
    </source>
</evidence>
<accession>A0ABZ1S084</accession>
<evidence type="ECO:0000256" key="9">
    <source>
        <dbReference type="ARBA" id="ARBA00022490"/>
    </source>
</evidence>
<dbReference type="CDD" id="cd16917">
    <property type="entry name" value="HATPase_UhpB-NarQ-NarX-like"/>
    <property type="match status" value="1"/>
</dbReference>
<dbReference type="EMBL" id="CP108058">
    <property type="protein sequence ID" value="WUO51662.1"/>
    <property type="molecule type" value="Genomic_DNA"/>
</dbReference>
<comment type="function">
    <text evidence="19">Member of the two-component regulatory system NreB/NreC involved in the control of dissimilatory nitrate/nitrite reduction in response to oxygen. NreB functions as a direct oxygen sensor histidine kinase which is autophosphorylated, in the absence of oxygen, probably at the conserved histidine residue, and transfers its phosphate group probably to a conserved aspartate residue of NreC. NreB/NreC activates the expression of the nitrate (narGHJI) and nitrite (nir) reductase operons, as well as the putative nitrate transporter gene narT.</text>
</comment>
<keyword evidence="18" id="KW-0472">Membrane</keyword>
<evidence type="ECO:0000256" key="8">
    <source>
        <dbReference type="ARBA" id="ARBA00022485"/>
    </source>
</evidence>
<evidence type="ECO:0000256" key="1">
    <source>
        <dbReference type="ARBA" id="ARBA00000085"/>
    </source>
</evidence>
<dbReference type="Gene3D" id="3.30.565.10">
    <property type="entry name" value="Histidine kinase-like ATPase, C-terminal domain"/>
    <property type="match status" value="1"/>
</dbReference>
<evidence type="ECO:0000256" key="17">
    <source>
        <dbReference type="ARBA" id="ARBA00023014"/>
    </source>
</evidence>
<evidence type="ECO:0000256" key="13">
    <source>
        <dbReference type="ARBA" id="ARBA00022777"/>
    </source>
</evidence>
<dbReference type="EC" id="2.7.13.3" evidence="5"/>
<dbReference type="SUPFAM" id="SSF55874">
    <property type="entry name" value="ATPase domain of HSP90 chaperone/DNA topoisomerase II/histidine kinase"/>
    <property type="match status" value="1"/>
</dbReference>
<keyword evidence="14" id="KW-1133">Transmembrane helix</keyword>
<dbReference type="InterPro" id="IPR004358">
    <property type="entry name" value="Sig_transdc_His_kin-like_C"/>
</dbReference>
<evidence type="ECO:0000256" key="4">
    <source>
        <dbReference type="ARBA" id="ARBA00004651"/>
    </source>
</evidence>
<dbReference type="Proteomes" id="UP001432075">
    <property type="component" value="Plasmid unnamed1"/>
</dbReference>
<reference evidence="22" key="1">
    <citation type="submission" date="2022-10" db="EMBL/GenBank/DDBJ databases">
        <title>The complete genomes of actinobacterial strains from the NBC collection.</title>
        <authorList>
            <person name="Joergensen T.S."/>
            <person name="Alvarez Arevalo M."/>
            <person name="Sterndorff E.B."/>
            <person name="Faurdal D."/>
            <person name="Vuksanovic O."/>
            <person name="Mourched A.-S."/>
            <person name="Charusanti P."/>
            <person name="Shaw S."/>
            <person name="Blin K."/>
            <person name="Weber T."/>
        </authorList>
    </citation>
    <scope>NUCLEOTIDE SEQUENCE</scope>
    <source>
        <strain evidence="22">NBC_00283</strain>
        <plasmid evidence="22">unnamed1</plasmid>
    </source>
</reference>
<evidence type="ECO:0000256" key="2">
    <source>
        <dbReference type="ARBA" id="ARBA00001966"/>
    </source>
</evidence>
<evidence type="ECO:0000256" key="11">
    <source>
        <dbReference type="ARBA" id="ARBA00022692"/>
    </source>
</evidence>
<dbReference type="PROSITE" id="PS50109">
    <property type="entry name" value="HIS_KIN"/>
    <property type="match status" value="1"/>
</dbReference>
<evidence type="ECO:0000313" key="22">
    <source>
        <dbReference type="EMBL" id="WUO51662.1"/>
    </source>
</evidence>
<evidence type="ECO:0000256" key="12">
    <source>
        <dbReference type="ARBA" id="ARBA00022723"/>
    </source>
</evidence>
<evidence type="ECO:0000256" key="15">
    <source>
        <dbReference type="ARBA" id="ARBA00023004"/>
    </source>
</evidence>
<dbReference type="PRINTS" id="PR00344">
    <property type="entry name" value="BCTRLSENSOR"/>
</dbReference>
<keyword evidence="23" id="KW-1185">Reference proteome</keyword>
<keyword evidence="15" id="KW-0408">Iron</keyword>
<keyword evidence="16" id="KW-0902">Two-component regulatory system</keyword>
<dbReference type="Gene3D" id="1.20.5.1930">
    <property type="match status" value="1"/>
</dbReference>
<evidence type="ECO:0000313" key="23">
    <source>
        <dbReference type="Proteomes" id="UP001432075"/>
    </source>
</evidence>
<dbReference type="InterPro" id="IPR005467">
    <property type="entry name" value="His_kinase_dom"/>
</dbReference>
<evidence type="ECO:0000259" key="21">
    <source>
        <dbReference type="PROSITE" id="PS50109"/>
    </source>
</evidence>
<keyword evidence="9" id="KW-0963">Cytoplasm</keyword>
<geneLocation type="plasmid" evidence="22 23">
    <name>unnamed1</name>
</geneLocation>
<proteinExistence type="predicted"/>
<keyword evidence="22" id="KW-0614">Plasmid</keyword>
<keyword evidence="22" id="KW-0547">Nucleotide-binding</keyword>
<name>A0ABZ1S084_9ACTN</name>
<comment type="catalytic activity">
    <reaction evidence="1">
        <text>ATP + protein L-histidine = ADP + protein N-phospho-L-histidine.</text>
        <dbReference type="EC" id="2.7.13.3"/>
    </reaction>
</comment>
<organism evidence="22 23">
    <name type="scientific">Streptomyces goshikiensis</name>
    <dbReference type="NCBI Taxonomy" id="1942"/>
    <lineage>
        <taxon>Bacteria</taxon>
        <taxon>Bacillati</taxon>
        <taxon>Actinomycetota</taxon>
        <taxon>Actinomycetes</taxon>
        <taxon>Kitasatosporales</taxon>
        <taxon>Streptomycetaceae</taxon>
        <taxon>Streptomyces</taxon>
    </lineage>
</organism>
<gene>
    <name evidence="22" type="ORF">OHU17_37470</name>
</gene>
<evidence type="ECO:0000256" key="14">
    <source>
        <dbReference type="ARBA" id="ARBA00022989"/>
    </source>
</evidence>
<evidence type="ECO:0000256" key="5">
    <source>
        <dbReference type="ARBA" id="ARBA00012438"/>
    </source>
</evidence>
<evidence type="ECO:0000256" key="18">
    <source>
        <dbReference type="ARBA" id="ARBA00023136"/>
    </source>
</evidence>
<comment type="cofactor">
    <cofactor evidence="2">
        <name>[4Fe-4S] cluster</name>
        <dbReference type="ChEBI" id="CHEBI:49883"/>
    </cofactor>
</comment>
<feature type="domain" description="Histidine kinase" evidence="21">
    <location>
        <begin position="116"/>
        <end position="208"/>
    </location>
</feature>
<evidence type="ECO:0000256" key="20">
    <source>
        <dbReference type="ARBA" id="ARBA00030800"/>
    </source>
</evidence>
<keyword evidence="7" id="KW-1003">Cell membrane</keyword>
<protein>
    <recommendedName>
        <fullName evidence="6">Oxygen sensor histidine kinase NreB</fullName>
        <ecNumber evidence="5">2.7.13.3</ecNumber>
    </recommendedName>
    <alternativeName>
        <fullName evidence="20">Nitrogen regulation protein B</fullName>
    </alternativeName>
</protein>
<keyword evidence="13" id="KW-0418">Kinase</keyword>